<dbReference type="InterPro" id="IPR009057">
    <property type="entry name" value="Homeodomain-like_sf"/>
</dbReference>
<evidence type="ECO:0008006" key="3">
    <source>
        <dbReference type="Google" id="ProtNLM"/>
    </source>
</evidence>
<sequence>MQLEDYFVFLATNDIRLKDTRIGIETVLYDYIYRSRTPEEIAKTYLSLSLEQVYATVLYYLHNKQEIDEYLTNWLEWGHKMREEQKHNPPPIFKKLRQLRAERLISGKSYANQVFDG</sequence>
<dbReference type="SUPFAM" id="SSF46689">
    <property type="entry name" value="Homeodomain-like"/>
    <property type="match status" value="1"/>
</dbReference>
<gene>
    <name evidence="1" type="ORF">B7O87_07440</name>
</gene>
<protein>
    <recommendedName>
        <fullName evidence="3">DUF433 domain-containing protein</fullName>
    </recommendedName>
</protein>
<dbReference type="AlphaFoldDB" id="A0A1X4G7W5"/>
<dbReference type="InterPro" id="IPR007367">
    <property type="entry name" value="DUF433"/>
</dbReference>
<dbReference type="Proteomes" id="UP000192997">
    <property type="component" value="Unassembled WGS sequence"/>
</dbReference>
<evidence type="ECO:0000313" key="2">
    <source>
        <dbReference type="Proteomes" id="UP000192997"/>
    </source>
</evidence>
<dbReference type="InterPro" id="IPR036388">
    <property type="entry name" value="WH-like_DNA-bd_sf"/>
</dbReference>
<name>A0A1X4G7W5_9CYAN</name>
<proteinExistence type="predicted"/>
<dbReference type="EMBL" id="NBYN01000040">
    <property type="protein sequence ID" value="OSO91902.1"/>
    <property type="molecule type" value="Genomic_DNA"/>
</dbReference>
<dbReference type="Gene3D" id="1.10.10.10">
    <property type="entry name" value="Winged helix-like DNA-binding domain superfamily/Winged helix DNA-binding domain"/>
    <property type="match status" value="1"/>
</dbReference>
<reference evidence="2" key="1">
    <citation type="submission" date="2017-04" db="EMBL/GenBank/DDBJ databases">
        <authorList>
            <person name="Abreu V.A."/>
            <person name="Popin R.V."/>
            <person name="Rigonato J."/>
            <person name="Andreote A.P."/>
            <person name="Schaker P.C."/>
            <person name="Hoff-Risseti C."/>
            <person name="Alvarenga D.O."/>
            <person name="Varani A.M."/>
            <person name="Fiore M.F."/>
        </authorList>
    </citation>
    <scope>NUCLEOTIDE SEQUENCE [LARGE SCALE GENOMIC DNA]</scope>
    <source>
        <strain evidence="2">CENA303</strain>
    </source>
</reference>
<accession>A0A1X4G7W5</accession>
<evidence type="ECO:0000313" key="1">
    <source>
        <dbReference type="EMBL" id="OSO91902.1"/>
    </source>
</evidence>
<dbReference type="RefSeq" id="WP_040553605.1">
    <property type="nucleotide sequence ID" value="NZ_NBYN01000040.1"/>
</dbReference>
<dbReference type="Pfam" id="PF04255">
    <property type="entry name" value="DUF433"/>
    <property type="match status" value="1"/>
</dbReference>
<organism evidence="1 2">
    <name type="scientific">Cylindrospermopsis raciborskii CENA303</name>
    <dbReference type="NCBI Taxonomy" id="1170769"/>
    <lineage>
        <taxon>Bacteria</taxon>
        <taxon>Bacillati</taxon>
        <taxon>Cyanobacteriota</taxon>
        <taxon>Cyanophyceae</taxon>
        <taxon>Nostocales</taxon>
        <taxon>Aphanizomenonaceae</taxon>
        <taxon>Cylindrospermopsis</taxon>
    </lineage>
</organism>
<comment type="caution">
    <text evidence="1">The sequence shown here is derived from an EMBL/GenBank/DDBJ whole genome shotgun (WGS) entry which is preliminary data.</text>
</comment>